<accession>A0A7K1SSF3</accession>
<evidence type="ECO:0000313" key="1">
    <source>
        <dbReference type="EMBL" id="MVN20174.1"/>
    </source>
</evidence>
<gene>
    <name evidence="1" type="ORF">GO621_01320</name>
</gene>
<comment type="caution">
    <text evidence="1">The sequence shown here is derived from an EMBL/GenBank/DDBJ whole genome shotgun (WGS) entry which is preliminary data.</text>
</comment>
<dbReference type="Proteomes" id="UP000462014">
    <property type="component" value="Unassembled WGS sequence"/>
</dbReference>
<reference evidence="1 2" key="1">
    <citation type="submission" date="2019-12" db="EMBL/GenBank/DDBJ databases">
        <title>Mucilaginibacter sp. HMF7410 genome sequencing and assembly.</title>
        <authorList>
            <person name="Kang H."/>
            <person name="Cha I."/>
            <person name="Kim H."/>
            <person name="Joh K."/>
        </authorList>
    </citation>
    <scope>NUCLEOTIDE SEQUENCE [LARGE SCALE GENOMIC DNA]</scope>
    <source>
        <strain evidence="1 2">HMF7410</strain>
    </source>
</reference>
<keyword evidence="2" id="KW-1185">Reference proteome</keyword>
<dbReference type="RefSeq" id="WP_157563302.1">
    <property type="nucleotide sequence ID" value="NZ_WPIK01000001.1"/>
</dbReference>
<dbReference type="EMBL" id="WPIK01000001">
    <property type="protein sequence ID" value="MVN20174.1"/>
    <property type="molecule type" value="Genomic_DNA"/>
</dbReference>
<name>A0A7K1SSF3_9SPHI</name>
<proteinExistence type="predicted"/>
<evidence type="ECO:0000313" key="2">
    <source>
        <dbReference type="Proteomes" id="UP000462014"/>
    </source>
</evidence>
<dbReference type="AlphaFoldDB" id="A0A7K1SSF3"/>
<organism evidence="1 2">
    <name type="scientific">Mucilaginibacter arboris</name>
    <dbReference type="NCBI Taxonomy" id="2682090"/>
    <lineage>
        <taxon>Bacteria</taxon>
        <taxon>Pseudomonadati</taxon>
        <taxon>Bacteroidota</taxon>
        <taxon>Sphingobacteriia</taxon>
        <taxon>Sphingobacteriales</taxon>
        <taxon>Sphingobacteriaceae</taxon>
        <taxon>Mucilaginibacter</taxon>
    </lineage>
</organism>
<sequence>MIKEALASYNSTNLTSVSSVLSLTDYREKTLIALQLLDEKQLLKEALNYYLRR</sequence>
<protein>
    <submittedName>
        <fullName evidence="1">Uncharacterized protein</fullName>
    </submittedName>
</protein>